<keyword evidence="2" id="KW-0326">Glycosidase</keyword>
<feature type="signal peptide" evidence="1">
    <location>
        <begin position="1"/>
        <end position="21"/>
    </location>
</feature>
<dbReference type="InterPro" id="IPR053169">
    <property type="entry name" value="MUG_Protein"/>
</dbReference>
<dbReference type="Proteomes" id="UP000799750">
    <property type="component" value="Unassembled WGS sequence"/>
</dbReference>
<dbReference type="PANTHER" id="PTHR47791">
    <property type="entry name" value="MEIOTICALLY UP-REGULATED GENE 191 PROTEIN"/>
    <property type="match status" value="1"/>
</dbReference>
<keyword evidence="2" id="KW-0378">Hydrolase</keyword>
<dbReference type="InterPro" id="IPR005198">
    <property type="entry name" value="Glyco_hydro_76"/>
</dbReference>
<gene>
    <name evidence="2" type="ORF">BU16DRAFT_454439</name>
</gene>
<dbReference type="Gene3D" id="1.50.10.20">
    <property type="match status" value="1"/>
</dbReference>
<feature type="chain" id="PRO_5025633991" evidence="1">
    <location>
        <begin position="22"/>
        <end position="356"/>
    </location>
</feature>
<dbReference type="OrthoDB" id="9984024at2759"/>
<dbReference type="SUPFAM" id="SSF48208">
    <property type="entry name" value="Six-hairpin glycosidases"/>
    <property type="match status" value="1"/>
</dbReference>
<evidence type="ECO:0000256" key="1">
    <source>
        <dbReference type="SAM" id="SignalP"/>
    </source>
</evidence>
<reference evidence="2" key="1">
    <citation type="journal article" date="2020" name="Stud. Mycol.">
        <title>101 Dothideomycetes genomes: a test case for predicting lifestyles and emergence of pathogens.</title>
        <authorList>
            <person name="Haridas S."/>
            <person name="Albert R."/>
            <person name="Binder M."/>
            <person name="Bloem J."/>
            <person name="Labutti K."/>
            <person name="Salamov A."/>
            <person name="Andreopoulos B."/>
            <person name="Baker S."/>
            <person name="Barry K."/>
            <person name="Bills G."/>
            <person name="Bluhm B."/>
            <person name="Cannon C."/>
            <person name="Castanera R."/>
            <person name="Culley D."/>
            <person name="Daum C."/>
            <person name="Ezra D."/>
            <person name="Gonzalez J."/>
            <person name="Henrissat B."/>
            <person name="Kuo A."/>
            <person name="Liang C."/>
            <person name="Lipzen A."/>
            <person name="Lutzoni F."/>
            <person name="Magnuson J."/>
            <person name="Mondo S."/>
            <person name="Nolan M."/>
            <person name="Ohm R."/>
            <person name="Pangilinan J."/>
            <person name="Park H.-J."/>
            <person name="Ramirez L."/>
            <person name="Alfaro M."/>
            <person name="Sun H."/>
            <person name="Tritt A."/>
            <person name="Yoshinaga Y."/>
            <person name="Zwiers L.-H."/>
            <person name="Turgeon B."/>
            <person name="Goodwin S."/>
            <person name="Spatafora J."/>
            <person name="Crous P."/>
            <person name="Grigoriev I."/>
        </authorList>
    </citation>
    <scope>NUCLEOTIDE SEQUENCE</scope>
    <source>
        <strain evidence="2">CBS 269.34</strain>
    </source>
</reference>
<keyword evidence="1" id="KW-0732">Signal</keyword>
<sequence length="356" mass="38473">MKYLASALPLLFLYSPSLVTATSSYADNAETAIKAMNDKWYNTTTGLWDGLWWNSANTLTAVINFALVDDSWKPTAQDLITNTYAKAPNHNPGVTSTTFLNNFYDDEGWWALALIAAYDLTGNNDYLDSAVTIFDDMTTGWTTPCNGGIWWSKDKQAVVSIANELFLSVAAHLANRVPDQKDAALSWARATWSWFSDIGVIAPNNTIHDGVDTTCKAHDDSPFFTYNQGVILGGLVELNKATGESSWIDEAHKLAAGALAHFANGDGNVLTEFGGVDEDNNLAQFKGIFVRNLAILEKASHKDAYTTVIKTSANSLWKNDQSGGVVGPHWQGPFVDVTAPSQSSGIDCLVAAAAVS</sequence>
<evidence type="ECO:0000313" key="3">
    <source>
        <dbReference type="Proteomes" id="UP000799750"/>
    </source>
</evidence>
<dbReference type="Pfam" id="PF03663">
    <property type="entry name" value="Glyco_hydro_76"/>
    <property type="match status" value="1"/>
</dbReference>
<evidence type="ECO:0000313" key="2">
    <source>
        <dbReference type="EMBL" id="KAF2499717.1"/>
    </source>
</evidence>
<keyword evidence="3" id="KW-1185">Reference proteome</keyword>
<proteinExistence type="predicted"/>
<dbReference type="AlphaFoldDB" id="A0A6A6R8F4"/>
<dbReference type="EMBL" id="MU004184">
    <property type="protein sequence ID" value="KAF2499717.1"/>
    <property type="molecule type" value="Genomic_DNA"/>
</dbReference>
<dbReference type="PANTHER" id="PTHR47791:SF1">
    <property type="entry name" value="ENDO MANNANASE, GH76 FAMILY (EUROFUNG)"/>
    <property type="match status" value="1"/>
</dbReference>
<name>A0A6A6R8F4_9PEZI</name>
<dbReference type="GO" id="GO:0016798">
    <property type="term" value="F:hydrolase activity, acting on glycosyl bonds"/>
    <property type="evidence" value="ECO:0007669"/>
    <property type="project" value="UniProtKB-KW"/>
</dbReference>
<dbReference type="GO" id="GO:0005975">
    <property type="term" value="P:carbohydrate metabolic process"/>
    <property type="evidence" value="ECO:0007669"/>
    <property type="project" value="InterPro"/>
</dbReference>
<protein>
    <submittedName>
        <fullName evidence="2">Six-hairpin glycosidase</fullName>
    </submittedName>
</protein>
<dbReference type="InterPro" id="IPR008928">
    <property type="entry name" value="6-hairpin_glycosidase_sf"/>
</dbReference>
<accession>A0A6A6R8F4</accession>
<organism evidence="2 3">
    <name type="scientific">Lophium mytilinum</name>
    <dbReference type="NCBI Taxonomy" id="390894"/>
    <lineage>
        <taxon>Eukaryota</taxon>
        <taxon>Fungi</taxon>
        <taxon>Dikarya</taxon>
        <taxon>Ascomycota</taxon>
        <taxon>Pezizomycotina</taxon>
        <taxon>Dothideomycetes</taxon>
        <taxon>Pleosporomycetidae</taxon>
        <taxon>Mytilinidiales</taxon>
        <taxon>Mytilinidiaceae</taxon>
        <taxon>Lophium</taxon>
    </lineage>
</organism>